<dbReference type="Gene3D" id="2.40.50.660">
    <property type="match status" value="1"/>
</dbReference>
<proteinExistence type="predicted"/>
<organism evidence="2 3">
    <name type="scientific">Paenibacillus sophorae</name>
    <dbReference type="NCBI Taxonomy" id="1333845"/>
    <lineage>
        <taxon>Bacteria</taxon>
        <taxon>Bacillati</taxon>
        <taxon>Bacillota</taxon>
        <taxon>Bacilli</taxon>
        <taxon>Bacillales</taxon>
        <taxon>Paenibacillaceae</taxon>
        <taxon>Paenibacillus</taxon>
    </lineage>
</organism>
<evidence type="ECO:0008006" key="4">
    <source>
        <dbReference type="Google" id="ProtNLM"/>
    </source>
</evidence>
<evidence type="ECO:0000256" key="1">
    <source>
        <dbReference type="SAM" id="Phobius"/>
    </source>
</evidence>
<accession>A0A1H8FRY0</accession>
<name>A0A1H8FRY0_9BACL</name>
<keyword evidence="1" id="KW-0472">Membrane</keyword>
<gene>
    <name evidence="2" type="ORF">SAMN04487895_101203</name>
</gene>
<dbReference type="STRING" id="1333845.SAMN04487895_101203"/>
<keyword evidence="1" id="KW-1133">Transmembrane helix</keyword>
<keyword evidence="1" id="KW-0812">Transmembrane</keyword>
<protein>
    <recommendedName>
        <fullName evidence="4">DUF2500 domain-containing protein</fullName>
    </recommendedName>
</protein>
<feature type="transmembrane region" description="Helical" evidence="1">
    <location>
        <begin position="20"/>
        <end position="38"/>
    </location>
</feature>
<sequence length="133" mass="15285">MNLGPDPSWMFDFSGTVLPIFVVVMVGIIALSAGRGLFGWFRNNRLPVLTVPARIVAKRSEIRQKPPDDGNIARTTMIYYLTFEFEDGDRVEFNVNGSEYGVSAERDRGRLTFQGTRYHGFKREPHYSFMEER</sequence>
<dbReference type="InterPro" id="IPR019635">
    <property type="entry name" value="DUF2500"/>
</dbReference>
<dbReference type="AlphaFoldDB" id="A0A1H8FRY0"/>
<dbReference type="EMBL" id="FODH01000001">
    <property type="protein sequence ID" value="SEN33858.1"/>
    <property type="molecule type" value="Genomic_DNA"/>
</dbReference>
<evidence type="ECO:0000313" key="2">
    <source>
        <dbReference type="EMBL" id="SEN33858.1"/>
    </source>
</evidence>
<reference evidence="2 3" key="1">
    <citation type="submission" date="2016-10" db="EMBL/GenBank/DDBJ databases">
        <authorList>
            <person name="de Groot N.N."/>
        </authorList>
    </citation>
    <scope>NUCLEOTIDE SEQUENCE [LARGE SCALE GENOMIC DNA]</scope>
    <source>
        <strain evidence="2 3">CGMCC 1.10238</strain>
    </source>
</reference>
<dbReference type="Pfam" id="PF10694">
    <property type="entry name" value="DUF2500"/>
    <property type="match status" value="1"/>
</dbReference>
<dbReference type="Proteomes" id="UP000198809">
    <property type="component" value="Unassembled WGS sequence"/>
</dbReference>
<evidence type="ECO:0000313" key="3">
    <source>
        <dbReference type="Proteomes" id="UP000198809"/>
    </source>
</evidence>